<evidence type="ECO:0000313" key="5">
    <source>
        <dbReference type="Proteomes" id="UP000284824"/>
    </source>
</evidence>
<feature type="domain" description="Activator of Hsp90 ATPase homologue 1/2-like C-terminal" evidence="3">
    <location>
        <begin position="224"/>
        <end position="347"/>
    </location>
</feature>
<keyword evidence="5" id="KW-1185">Reference proteome</keyword>
<evidence type="ECO:0000256" key="2">
    <source>
        <dbReference type="SAM" id="MobiDB-lite"/>
    </source>
</evidence>
<evidence type="ECO:0000259" key="3">
    <source>
        <dbReference type="Pfam" id="PF08327"/>
    </source>
</evidence>
<dbReference type="InterPro" id="IPR013538">
    <property type="entry name" value="ASHA1/2-like_C"/>
</dbReference>
<dbReference type="Gene3D" id="3.40.50.300">
    <property type="entry name" value="P-loop containing nucleotide triphosphate hydrolases"/>
    <property type="match status" value="1"/>
</dbReference>
<dbReference type="EMBL" id="SAUN01000001">
    <property type="protein sequence ID" value="RVX40362.1"/>
    <property type="molecule type" value="Genomic_DNA"/>
</dbReference>
<dbReference type="Pfam" id="PF13671">
    <property type="entry name" value="AAA_33"/>
    <property type="match status" value="1"/>
</dbReference>
<reference evidence="4 5" key="1">
    <citation type="submission" date="2019-01" db="EMBL/GenBank/DDBJ databases">
        <title>Sequencing the genomes of 1000 actinobacteria strains.</title>
        <authorList>
            <person name="Klenk H.-P."/>
        </authorList>
    </citation>
    <scope>NUCLEOTIDE SEQUENCE [LARGE SCALE GENOMIC DNA]</scope>
    <source>
        <strain evidence="4 5">DSM 43925</strain>
    </source>
</reference>
<sequence>MHTGSQDTTLIVIRGNSGSGKSTVARAVREAYGRRGMALISQDVVRRDMLRELDQPGGVNIGLLDVMCRHALDAGYHVILEGILAGSRYGEMLHALCRDHRGRTLCYYLDVSWEETLRRHETRPQRVQFGPDEMRQWYVRRDVLPDVHETIIDESSEVDEIVQLVLRDAGLPAGETVQSASTHLTGTTTGPLERLPDRPAIGRMSPMGEQRPEPLVDESIAIVAPAHDVWQAIVNAEIRAGWWGYLDLDATVGGRFEERWTTEDGREARTSGKVIELVPDHLLVLSWADEDWPAATRVEIQLTEIGGSTMVRLLHTGWKALPDGTALAEQHRAGWLMHLVNLRRYVEDSAVL</sequence>
<dbReference type="AlphaFoldDB" id="A0A438M3P4"/>
<organism evidence="4 5">
    <name type="scientific">Nonomuraea polychroma</name>
    <dbReference type="NCBI Taxonomy" id="46176"/>
    <lineage>
        <taxon>Bacteria</taxon>
        <taxon>Bacillati</taxon>
        <taxon>Actinomycetota</taxon>
        <taxon>Actinomycetes</taxon>
        <taxon>Streptosporangiales</taxon>
        <taxon>Streptosporangiaceae</taxon>
        <taxon>Nonomuraea</taxon>
    </lineage>
</organism>
<dbReference type="SUPFAM" id="SSF55961">
    <property type="entry name" value="Bet v1-like"/>
    <property type="match status" value="1"/>
</dbReference>
<comment type="caution">
    <text evidence="4">The sequence shown here is derived from an EMBL/GenBank/DDBJ whole genome shotgun (WGS) entry which is preliminary data.</text>
</comment>
<dbReference type="InterPro" id="IPR027417">
    <property type="entry name" value="P-loop_NTPase"/>
</dbReference>
<accession>A0A438M3P4</accession>
<evidence type="ECO:0000256" key="1">
    <source>
        <dbReference type="ARBA" id="ARBA00006817"/>
    </source>
</evidence>
<dbReference type="Pfam" id="PF08327">
    <property type="entry name" value="AHSA1"/>
    <property type="match status" value="1"/>
</dbReference>
<dbReference type="CDD" id="cd07814">
    <property type="entry name" value="SRPBCC_CalC_Aha1-like"/>
    <property type="match status" value="1"/>
</dbReference>
<dbReference type="RefSeq" id="WP_127932758.1">
    <property type="nucleotide sequence ID" value="NZ_SAUN01000001.1"/>
</dbReference>
<evidence type="ECO:0000313" key="4">
    <source>
        <dbReference type="EMBL" id="RVX40362.1"/>
    </source>
</evidence>
<comment type="similarity">
    <text evidence="1">Belongs to the AHA1 family.</text>
</comment>
<protein>
    <submittedName>
        <fullName evidence="4">Uncharacterized protein YndB with AHSA1/START domain</fullName>
    </submittedName>
</protein>
<dbReference type="InterPro" id="IPR023393">
    <property type="entry name" value="START-like_dom_sf"/>
</dbReference>
<name>A0A438M3P4_9ACTN</name>
<gene>
    <name evidence="4" type="ORF">EDD27_2767</name>
</gene>
<feature type="region of interest" description="Disordered" evidence="2">
    <location>
        <begin position="176"/>
        <end position="211"/>
    </location>
</feature>
<dbReference type="SUPFAM" id="SSF52540">
    <property type="entry name" value="P-loop containing nucleoside triphosphate hydrolases"/>
    <property type="match status" value="1"/>
</dbReference>
<feature type="compositionally biased region" description="Polar residues" evidence="2">
    <location>
        <begin position="176"/>
        <end position="190"/>
    </location>
</feature>
<dbReference type="CDD" id="cd02019">
    <property type="entry name" value="NK"/>
    <property type="match status" value="1"/>
</dbReference>
<dbReference type="Gene3D" id="3.30.530.20">
    <property type="match status" value="1"/>
</dbReference>
<proteinExistence type="inferred from homology"/>
<dbReference type="Proteomes" id="UP000284824">
    <property type="component" value="Unassembled WGS sequence"/>
</dbReference>
<dbReference type="OrthoDB" id="9781848at2"/>